<dbReference type="Proteomes" id="UP000283523">
    <property type="component" value="Unassembled WGS sequence"/>
</dbReference>
<dbReference type="EMBL" id="QXED01000009">
    <property type="protein sequence ID" value="RIV19139.1"/>
    <property type="molecule type" value="Genomic_DNA"/>
</dbReference>
<keyword evidence="3" id="KW-1185">Reference proteome</keyword>
<dbReference type="InterPro" id="IPR054243">
    <property type="entry name" value="DUF6970"/>
</dbReference>
<sequence length="107" mass="12154">MAVSFGCDRDRLPKGTPQCVRDEIEKIKQAPVWNPPLKVYRYLYKGQTVYYIPVYQCCDFASQLVDENCNVVCSPDGGLSGRGDGRCPDFTATRSNEKLVWQDTRKP</sequence>
<protein>
    <recommendedName>
        <fullName evidence="1">DUF6970 domain-containing protein</fullName>
    </recommendedName>
</protein>
<evidence type="ECO:0000313" key="3">
    <source>
        <dbReference type="Proteomes" id="UP000283523"/>
    </source>
</evidence>
<comment type="caution">
    <text evidence="2">The sequence shown here is derived from an EMBL/GenBank/DDBJ whole genome shotgun (WGS) entry which is preliminary data.</text>
</comment>
<proteinExistence type="predicted"/>
<dbReference type="Pfam" id="PF22311">
    <property type="entry name" value="DUF6970"/>
    <property type="match status" value="1"/>
</dbReference>
<dbReference type="OrthoDB" id="676710at2"/>
<gene>
    <name evidence="2" type="ORF">DYU11_26460</name>
</gene>
<evidence type="ECO:0000313" key="2">
    <source>
        <dbReference type="EMBL" id="RIV19139.1"/>
    </source>
</evidence>
<organism evidence="2 3">
    <name type="scientific">Fibrisoma montanum</name>
    <dbReference type="NCBI Taxonomy" id="2305895"/>
    <lineage>
        <taxon>Bacteria</taxon>
        <taxon>Pseudomonadati</taxon>
        <taxon>Bacteroidota</taxon>
        <taxon>Cytophagia</taxon>
        <taxon>Cytophagales</taxon>
        <taxon>Spirosomataceae</taxon>
        <taxon>Fibrisoma</taxon>
    </lineage>
</organism>
<name>A0A418M0W4_9BACT</name>
<dbReference type="AlphaFoldDB" id="A0A418M0W4"/>
<feature type="domain" description="DUF6970" evidence="1">
    <location>
        <begin position="26"/>
        <end position="103"/>
    </location>
</feature>
<reference evidence="2 3" key="1">
    <citation type="submission" date="2018-08" db="EMBL/GenBank/DDBJ databases">
        <title>Fibrisoma montanum sp. nov., isolated from Danxia mountain soil.</title>
        <authorList>
            <person name="Huang Y."/>
        </authorList>
    </citation>
    <scope>NUCLEOTIDE SEQUENCE [LARGE SCALE GENOMIC DNA]</scope>
    <source>
        <strain evidence="2 3">HYT19</strain>
    </source>
</reference>
<evidence type="ECO:0000259" key="1">
    <source>
        <dbReference type="Pfam" id="PF22311"/>
    </source>
</evidence>
<accession>A0A418M0W4</accession>